<keyword evidence="1" id="KW-0560">Oxidoreductase</keyword>
<dbReference type="GO" id="GO:0016491">
    <property type="term" value="F:oxidoreductase activity"/>
    <property type="evidence" value="ECO:0007669"/>
    <property type="project" value="UniProtKB-KW"/>
</dbReference>
<accession>A0A1E7FCQ7</accession>
<name>A0A1E7FCQ7_9STRA</name>
<dbReference type="InParanoid" id="A0A1E7FCQ7"/>
<dbReference type="KEGG" id="fcy:FRACYDRAFT_240643"/>
<protein>
    <submittedName>
        <fullName evidence="2">Uncharacterized protein</fullName>
    </submittedName>
</protein>
<keyword evidence="3" id="KW-1185">Reference proteome</keyword>
<evidence type="ECO:0000313" key="2">
    <source>
        <dbReference type="EMBL" id="OEU15947.1"/>
    </source>
</evidence>
<dbReference type="Gene3D" id="3.60.130.10">
    <property type="entry name" value="Clavaminate synthase-like"/>
    <property type="match status" value="1"/>
</dbReference>
<dbReference type="AlphaFoldDB" id="A0A1E7FCQ7"/>
<dbReference type="InterPro" id="IPR042098">
    <property type="entry name" value="TauD-like_sf"/>
</dbReference>
<proteinExistence type="predicted"/>
<evidence type="ECO:0000313" key="3">
    <source>
        <dbReference type="Proteomes" id="UP000095751"/>
    </source>
</evidence>
<sequence>MIYLPGFLLYQRAHQPLIPATVPPLARIYAIDDATRKKSWFQLFGATNKRHTKQLDRKIRGYTKQERRINDKQILANGFLSEAFQLHPKTKEWVFFKYAHIFHWTTFPAELFRAFRRRTMDVKILSHALLVGVKSFWKYGTRRRNTIPVQVTVGDGKSISIWEMHQIRKAARKNMIDIRLQEGDLLIIDGHNTSIRDNNI</sequence>
<dbReference type="Proteomes" id="UP000095751">
    <property type="component" value="Unassembled WGS sequence"/>
</dbReference>
<dbReference type="EMBL" id="KV784359">
    <property type="protein sequence ID" value="OEU15947.1"/>
    <property type="molecule type" value="Genomic_DNA"/>
</dbReference>
<dbReference type="OrthoDB" id="39656at2759"/>
<dbReference type="SUPFAM" id="SSF51197">
    <property type="entry name" value="Clavaminate synthase-like"/>
    <property type="match status" value="1"/>
</dbReference>
<gene>
    <name evidence="2" type="ORF">FRACYDRAFT_240643</name>
</gene>
<organism evidence="2 3">
    <name type="scientific">Fragilariopsis cylindrus CCMP1102</name>
    <dbReference type="NCBI Taxonomy" id="635003"/>
    <lineage>
        <taxon>Eukaryota</taxon>
        <taxon>Sar</taxon>
        <taxon>Stramenopiles</taxon>
        <taxon>Ochrophyta</taxon>
        <taxon>Bacillariophyta</taxon>
        <taxon>Bacillariophyceae</taxon>
        <taxon>Bacillariophycidae</taxon>
        <taxon>Bacillariales</taxon>
        <taxon>Bacillariaceae</taxon>
        <taxon>Fragilariopsis</taxon>
    </lineage>
</organism>
<reference evidence="2 3" key="1">
    <citation type="submission" date="2016-09" db="EMBL/GenBank/DDBJ databases">
        <title>Extensive genetic diversity and differential bi-allelic expression allows diatom success in the polar Southern Ocean.</title>
        <authorList>
            <consortium name="DOE Joint Genome Institute"/>
            <person name="Mock T."/>
            <person name="Otillar R.P."/>
            <person name="Strauss J."/>
            <person name="Dupont C."/>
            <person name="Frickenhaus S."/>
            <person name="Maumus F."/>
            <person name="Mcmullan M."/>
            <person name="Sanges R."/>
            <person name="Schmutz J."/>
            <person name="Toseland A."/>
            <person name="Valas R."/>
            <person name="Veluchamy A."/>
            <person name="Ward B.J."/>
            <person name="Allen A."/>
            <person name="Barry K."/>
            <person name="Falciatore A."/>
            <person name="Ferrante M."/>
            <person name="Fortunato A.E."/>
            <person name="Gloeckner G."/>
            <person name="Gruber A."/>
            <person name="Hipkin R."/>
            <person name="Janech M."/>
            <person name="Kroth P."/>
            <person name="Leese F."/>
            <person name="Lindquist E."/>
            <person name="Lyon B.R."/>
            <person name="Martin J."/>
            <person name="Mayer C."/>
            <person name="Parker M."/>
            <person name="Quesneville H."/>
            <person name="Raymond J."/>
            <person name="Uhlig C."/>
            <person name="Valentin K.U."/>
            <person name="Worden A.Z."/>
            <person name="Armbrust E.V."/>
            <person name="Bowler C."/>
            <person name="Green B."/>
            <person name="Moulton V."/>
            <person name="Van Oosterhout C."/>
            <person name="Grigoriev I."/>
        </authorList>
    </citation>
    <scope>NUCLEOTIDE SEQUENCE [LARGE SCALE GENOMIC DNA]</scope>
    <source>
        <strain evidence="2 3">CCMP1102</strain>
    </source>
</reference>
<evidence type="ECO:0000256" key="1">
    <source>
        <dbReference type="ARBA" id="ARBA00023002"/>
    </source>
</evidence>